<comment type="caution">
    <text evidence="1">The sequence shown here is derived from an EMBL/GenBank/DDBJ whole genome shotgun (WGS) entry which is preliminary data.</text>
</comment>
<dbReference type="RefSeq" id="WP_250875068.1">
    <property type="nucleotide sequence ID" value="NZ_JALXFV010000008.1"/>
</dbReference>
<sequence>MSTEECCEDQLRTPLAREVGEAIGETEIETGAVCLEADCLFRVDYEATWRELGSETRTNLRSVAASHATRQAHRVATLGLSLMDPESAVLFMREGTPRPLYCAECPRGTDDE</sequence>
<reference evidence="1 2" key="1">
    <citation type="journal article" date="2019" name="Int. J. Syst. Evol. Microbiol.">
        <title>The Global Catalogue of Microorganisms (GCM) 10K type strain sequencing project: providing services to taxonomists for standard genome sequencing and annotation.</title>
        <authorList>
            <consortium name="The Broad Institute Genomics Platform"/>
            <consortium name="The Broad Institute Genome Sequencing Center for Infectious Disease"/>
            <person name="Wu L."/>
            <person name="Ma J."/>
        </authorList>
    </citation>
    <scope>NUCLEOTIDE SEQUENCE [LARGE SCALE GENOMIC DNA]</scope>
    <source>
        <strain evidence="1 2">CGMCC 1.12563</strain>
    </source>
</reference>
<name>A0ABD6B247_9EURY</name>
<dbReference type="Proteomes" id="UP001597187">
    <property type="component" value="Unassembled WGS sequence"/>
</dbReference>
<proteinExistence type="predicted"/>
<organism evidence="1 2">
    <name type="scientific">Halomarina rubra</name>
    <dbReference type="NCBI Taxonomy" id="2071873"/>
    <lineage>
        <taxon>Archaea</taxon>
        <taxon>Methanobacteriati</taxon>
        <taxon>Methanobacteriota</taxon>
        <taxon>Stenosarchaea group</taxon>
        <taxon>Halobacteria</taxon>
        <taxon>Halobacteriales</taxon>
        <taxon>Natronomonadaceae</taxon>
        <taxon>Halomarina</taxon>
    </lineage>
</organism>
<dbReference type="AlphaFoldDB" id="A0ABD6B247"/>
<keyword evidence="2" id="KW-1185">Reference proteome</keyword>
<accession>A0ABD6B247</accession>
<evidence type="ECO:0000313" key="1">
    <source>
        <dbReference type="EMBL" id="MFD1515144.1"/>
    </source>
</evidence>
<dbReference type="EMBL" id="JBHUDC010000008">
    <property type="protein sequence ID" value="MFD1515144.1"/>
    <property type="molecule type" value="Genomic_DNA"/>
</dbReference>
<gene>
    <name evidence="1" type="ORF">ACFSBT_17830</name>
</gene>
<protein>
    <submittedName>
        <fullName evidence="1">Uncharacterized protein</fullName>
    </submittedName>
</protein>
<evidence type="ECO:0000313" key="2">
    <source>
        <dbReference type="Proteomes" id="UP001597187"/>
    </source>
</evidence>